<evidence type="ECO:0000313" key="3">
    <source>
        <dbReference type="Proteomes" id="UP000198356"/>
    </source>
</evidence>
<dbReference type="Pfam" id="PF13744">
    <property type="entry name" value="HTH_37"/>
    <property type="match status" value="1"/>
</dbReference>
<dbReference type="CDD" id="cd00093">
    <property type="entry name" value="HTH_XRE"/>
    <property type="match status" value="1"/>
</dbReference>
<keyword evidence="3" id="KW-1185">Reference proteome</keyword>
<dbReference type="Gene3D" id="1.10.260.40">
    <property type="entry name" value="lambda repressor-like DNA-binding domains"/>
    <property type="match status" value="1"/>
</dbReference>
<name>A0A239D2C6_9BACT</name>
<dbReference type="EMBL" id="FZOU01000001">
    <property type="protein sequence ID" value="SNS26021.1"/>
    <property type="molecule type" value="Genomic_DNA"/>
</dbReference>
<dbReference type="InterPro" id="IPR010982">
    <property type="entry name" value="Lambda_DNA-bd_dom_sf"/>
</dbReference>
<dbReference type="InterPro" id="IPR001387">
    <property type="entry name" value="Cro/C1-type_HTH"/>
</dbReference>
<dbReference type="SUPFAM" id="SSF47413">
    <property type="entry name" value="lambda repressor-like DNA-binding domains"/>
    <property type="match status" value="1"/>
</dbReference>
<evidence type="ECO:0000259" key="1">
    <source>
        <dbReference type="PROSITE" id="PS50943"/>
    </source>
</evidence>
<proteinExistence type="predicted"/>
<dbReference type="Proteomes" id="UP000198356">
    <property type="component" value="Unassembled WGS sequence"/>
</dbReference>
<organism evidence="2 3">
    <name type="scientific">Granulicella rosea</name>
    <dbReference type="NCBI Taxonomy" id="474952"/>
    <lineage>
        <taxon>Bacteria</taxon>
        <taxon>Pseudomonadati</taxon>
        <taxon>Acidobacteriota</taxon>
        <taxon>Terriglobia</taxon>
        <taxon>Terriglobales</taxon>
        <taxon>Acidobacteriaceae</taxon>
        <taxon>Granulicella</taxon>
    </lineage>
</organism>
<dbReference type="GO" id="GO:0003677">
    <property type="term" value="F:DNA binding"/>
    <property type="evidence" value="ECO:0007669"/>
    <property type="project" value="InterPro"/>
</dbReference>
<evidence type="ECO:0000313" key="2">
    <source>
        <dbReference type="EMBL" id="SNS26021.1"/>
    </source>
</evidence>
<dbReference type="SMART" id="SM00530">
    <property type="entry name" value="HTH_XRE"/>
    <property type="match status" value="1"/>
</dbReference>
<accession>A0A239D2C6</accession>
<feature type="domain" description="HTH cro/C1-type" evidence="1">
    <location>
        <begin position="34"/>
        <end position="64"/>
    </location>
</feature>
<dbReference type="OrthoDB" id="9797478at2"/>
<dbReference type="RefSeq" id="WP_089406550.1">
    <property type="nucleotide sequence ID" value="NZ_FZOU01000001.1"/>
</dbReference>
<protein>
    <submittedName>
        <fullName evidence="2">Helix-turn-helix domain-containing protein</fullName>
    </submittedName>
</protein>
<sequence length="106" mass="12083">MTRNVDELIRALPPARRRKIEKEAAILIREEMSLQELRRAREMTQVAMAQTLGIAQKQISEVEKRTDMHISTLRRSIEAMGGKLSLVAEFPDREPVLLTGISDRSV</sequence>
<dbReference type="AlphaFoldDB" id="A0A239D2C6"/>
<gene>
    <name evidence="2" type="ORF">SAMN05421770_101230</name>
</gene>
<dbReference type="InterPro" id="IPR039554">
    <property type="entry name" value="HigA2-like_HTH"/>
</dbReference>
<dbReference type="PROSITE" id="PS50943">
    <property type="entry name" value="HTH_CROC1"/>
    <property type="match status" value="1"/>
</dbReference>
<reference evidence="2 3" key="1">
    <citation type="submission" date="2017-06" db="EMBL/GenBank/DDBJ databases">
        <authorList>
            <person name="Kim H.J."/>
            <person name="Triplett B.A."/>
        </authorList>
    </citation>
    <scope>NUCLEOTIDE SEQUENCE [LARGE SCALE GENOMIC DNA]</scope>
    <source>
        <strain evidence="2 3">DSM 18704</strain>
    </source>
</reference>